<accession>A2EX61</accession>
<evidence type="ECO:0000313" key="1">
    <source>
        <dbReference type="EMBL" id="EAY02781.1"/>
    </source>
</evidence>
<dbReference type="EMBL" id="DS113525">
    <property type="protein sequence ID" value="EAY02781.1"/>
    <property type="molecule type" value="Genomic_DNA"/>
</dbReference>
<evidence type="ECO:0000313" key="2">
    <source>
        <dbReference type="Proteomes" id="UP000001542"/>
    </source>
</evidence>
<dbReference type="VEuPathDB" id="TrichDB:TVAGG3_0860200"/>
<reference evidence="1" key="1">
    <citation type="submission" date="2006-10" db="EMBL/GenBank/DDBJ databases">
        <authorList>
            <person name="Amadeo P."/>
            <person name="Zhao Q."/>
            <person name="Wortman J."/>
            <person name="Fraser-Liggett C."/>
            <person name="Carlton J."/>
        </authorList>
    </citation>
    <scope>NUCLEOTIDE SEQUENCE</scope>
    <source>
        <strain evidence="1">G3</strain>
    </source>
</reference>
<organism evidence="1 2">
    <name type="scientific">Trichomonas vaginalis (strain ATCC PRA-98 / G3)</name>
    <dbReference type="NCBI Taxonomy" id="412133"/>
    <lineage>
        <taxon>Eukaryota</taxon>
        <taxon>Metamonada</taxon>
        <taxon>Parabasalia</taxon>
        <taxon>Trichomonadida</taxon>
        <taxon>Trichomonadidae</taxon>
        <taxon>Trichomonas</taxon>
    </lineage>
</organism>
<dbReference type="InParanoid" id="A2EX61"/>
<dbReference type="AlphaFoldDB" id="A2EX61"/>
<dbReference type="Proteomes" id="UP000001542">
    <property type="component" value="Unassembled WGS sequence"/>
</dbReference>
<gene>
    <name evidence="1" type="ORF">TVAG_370090</name>
</gene>
<dbReference type="RefSeq" id="XP_001315004.1">
    <property type="nucleotide sequence ID" value="XM_001314969.1"/>
</dbReference>
<keyword evidence="2" id="KW-1185">Reference proteome</keyword>
<dbReference type="KEGG" id="tva:4760621"/>
<dbReference type="VEuPathDB" id="TrichDB:TVAG_370090"/>
<sequence>MDLSIFKSNVIFIFEFCKLTDDQQDFSVRHCLDLALSPVVEDSEIKDANCQTVYTRLSIFMSFVDFMYSSYNRTPKITKRPPYKDIKCNDPRVRKILDYASSIQYF</sequence>
<name>A2EX61_TRIV3</name>
<proteinExistence type="predicted"/>
<reference evidence="1" key="2">
    <citation type="journal article" date="2007" name="Science">
        <title>Draft genome sequence of the sexually transmitted pathogen Trichomonas vaginalis.</title>
        <authorList>
            <person name="Carlton J.M."/>
            <person name="Hirt R.P."/>
            <person name="Silva J.C."/>
            <person name="Delcher A.L."/>
            <person name="Schatz M."/>
            <person name="Zhao Q."/>
            <person name="Wortman J.R."/>
            <person name="Bidwell S.L."/>
            <person name="Alsmark U.C.M."/>
            <person name="Besteiro S."/>
            <person name="Sicheritz-Ponten T."/>
            <person name="Noel C.J."/>
            <person name="Dacks J.B."/>
            <person name="Foster P.G."/>
            <person name="Simillion C."/>
            <person name="Van de Peer Y."/>
            <person name="Miranda-Saavedra D."/>
            <person name="Barton G.J."/>
            <person name="Westrop G.D."/>
            <person name="Mueller S."/>
            <person name="Dessi D."/>
            <person name="Fiori P.L."/>
            <person name="Ren Q."/>
            <person name="Paulsen I."/>
            <person name="Zhang H."/>
            <person name="Bastida-Corcuera F.D."/>
            <person name="Simoes-Barbosa A."/>
            <person name="Brown M.T."/>
            <person name="Hayes R.D."/>
            <person name="Mukherjee M."/>
            <person name="Okumura C.Y."/>
            <person name="Schneider R."/>
            <person name="Smith A.J."/>
            <person name="Vanacova S."/>
            <person name="Villalvazo M."/>
            <person name="Haas B.J."/>
            <person name="Pertea M."/>
            <person name="Feldblyum T.V."/>
            <person name="Utterback T.R."/>
            <person name="Shu C.L."/>
            <person name="Osoegawa K."/>
            <person name="de Jong P.J."/>
            <person name="Hrdy I."/>
            <person name="Horvathova L."/>
            <person name="Zubacova Z."/>
            <person name="Dolezal P."/>
            <person name="Malik S.B."/>
            <person name="Logsdon J.M. Jr."/>
            <person name="Henze K."/>
            <person name="Gupta A."/>
            <person name="Wang C.C."/>
            <person name="Dunne R.L."/>
            <person name="Upcroft J.A."/>
            <person name="Upcroft P."/>
            <person name="White O."/>
            <person name="Salzberg S.L."/>
            <person name="Tang P."/>
            <person name="Chiu C.-H."/>
            <person name="Lee Y.-S."/>
            <person name="Embley T.M."/>
            <person name="Coombs G.H."/>
            <person name="Mottram J.C."/>
            <person name="Tachezy J."/>
            <person name="Fraser-Liggett C.M."/>
            <person name="Johnson P.J."/>
        </authorList>
    </citation>
    <scope>NUCLEOTIDE SEQUENCE [LARGE SCALE GENOMIC DNA]</scope>
    <source>
        <strain evidence="1">G3</strain>
    </source>
</reference>
<protein>
    <submittedName>
        <fullName evidence="1">Uncharacterized protein</fullName>
    </submittedName>
</protein>